<reference evidence="1 2" key="1">
    <citation type="journal article" date="2017" name="Viruses">
        <title>Phage Biodiversity in Artisanal Cheese Wheys Reflects the Complexity of the Fermentation Process.</title>
        <authorList>
            <person name="Mahony J."/>
            <person name="Moscarelli A."/>
            <person name="Kelleher P."/>
            <person name="Lugli G.A."/>
            <person name="Ventura M."/>
            <person name="Settanni L."/>
            <person name="van Sinderen D."/>
        </authorList>
    </citation>
    <scope>NUCLEOTIDE SEQUENCE [LARGE SCALE GENOMIC DNA]</scope>
</reference>
<name>A0A1W6JIW3_9CAUD</name>
<evidence type="ECO:0000313" key="2">
    <source>
        <dbReference type="Proteomes" id="UP000221405"/>
    </source>
</evidence>
<evidence type="ECO:0000313" key="1">
    <source>
        <dbReference type="EMBL" id="ARM66166.1"/>
    </source>
</evidence>
<gene>
    <name evidence="1" type="ORF">AM1_039</name>
</gene>
<organism evidence="1 2">
    <name type="scientific">Lactococcus phage AM1</name>
    <dbReference type="NCBI Taxonomy" id="1965467"/>
    <lineage>
        <taxon>Viruses</taxon>
        <taxon>Duplodnaviria</taxon>
        <taxon>Heunggongvirae</taxon>
        <taxon>Uroviricota</taxon>
        <taxon>Caudoviricetes</taxon>
        <taxon>Audreyjarvisvirus</taxon>
        <taxon>Audreyjarvisvirus AM1</taxon>
    </lineage>
</organism>
<accession>A0A1W6JIW3</accession>
<sequence length="47" mass="5528">MVIETRKYQYQDGTIGTFIYEKTEKGILKTSIFETVDGWATMKTEYI</sequence>
<dbReference type="EMBL" id="KY554768">
    <property type="protein sequence ID" value="ARM66166.1"/>
    <property type="molecule type" value="Genomic_DNA"/>
</dbReference>
<protein>
    <submittedName>
        <fullName evidence="1">Uncharacterized protein</fullName>
    </submittedName>
</protein>
<proteinExistence type="predicted"/>
<keyword evidence="2" id="KW-1185">Reference proteome</keyword>
<dbReference type="Proteomes" id="UP000221405">
    <property type="component" value="Segment"/>
</dbReference>